<evidence type="ECO:0000256" key="1">
    <source>
        <dbReference type="SAM" id="MobiDB-lite"/>
    </source>
</evidence>
<keyword evidence="3" id="KW-1185">Reference proteome</keyword>
<evidence type="ECO:0000313" key="2">
    <source>
        <dbReference type="EMBL" id="MFC4128098.1"/>
    </source>
</evidence>
<feature type="region of interest" description="Disordered" evidence="1">
    <location>
        <begin position="1"/>
        <end position="29"/>
    </location>
</feature>
<dbReference type="Proteomes" id="UP001595767">
    <property type="component" value="Unassembled WGS sequence"/>
</dbReference>
<name>A0ABV8LBQ7_9NOCA</name>
<sequence>MQICSEGPRHVFPDDPIRQDDVARRPRIRPDNRGTYREVDTFISFDELSGITTWSDSLGIVVVVGIDQIDGIVIDEYQ</sequence>
<organism evidence="2 3">
    <name type="scientific">Nocardia rhizosphaerae</name>
    <dbReference type="NCBI Taxonomy" id="1691571"/>
    <lineage>
        <taxon>Bacteria</taxon>
        <taxon>Bacillati</taxon>
        <taxon>Actinomycetota</taxon>
        <taxon>Actinomycetes</taxon>
        <taxon>Mycobacteriales</taxon>
        <taxon>Nocardiaceae</taxon>
        <taxon>Nocardia</taxon>
    </lineage>
</organism>
<comment type="caution">
    <text evidence="2">The sequence shown here is derived from an EMBL/GenBank/DDBJ whole genome shotgun (WGS) entry which is preliminary data.</text>
</comment>
<dbReference type="RefSeq" id="WP_378553827.1">
    <property type="nucleotide sequence ID" value="NZ_JBHSBA010000015.1"/>
</dbReference>
<evidence type="ECO:0000313" key="3">
    <source>
        <dbReference type="Proteomes" id="UP001595767"/>
    </source>
</evidence>
<accession>A0ABV8LBQ7</accession>
<feature type="compositionally biased region" description="Basic and acidic residues" evidence="1">
    <location>
        <begin position="7"/>
        <end position="29"/>
    </location>
</feature>
<gene>
    <name evidence="2" type="ORF">ACFOW8_24545</name>
</gene>
<proteinExistence type="predicted"/>
<reference evidence="3" key="1">
    <citation type="journal article" date="2019" name="Int. J. Syst. Evol. Microbiol.">
        <title>The Global Catalogue of Microorganisms (GCM) 10K type strain sequencing project: providing services to taxonomists for standard genome sequencing and annotation.</title>
        <authorList>
            <consortium name="The Broad Institute Genomics Platform"/>
            <consortium name="The Broad Institute Genome Sequencing Center for Infectious Disease"/>
            <person name="Wu L."/>
            <person name="Ma J."/>
        </authorList>
    </citation>
    <scope>NUCLEOTIDE SEQUENCE [LARGE SCALE GENOMIC DNA]</scope>
    <source>
        <strain evidence="3">CGMCC 4.7204</strain>
    </source>
</reference>
<protein>
    <submittedName>
        <fullName evidence="2">Uncharacterized protein</fullName>
    </submittedName>
</protein>
<dbReference type="EMBL" id="JBHSBA010000015">
    <property type="protein sequence ID" value="MFC4128098.1"/>
    <property type="molecule type" value="Genomic_DNA"/>
</dbReference>